<dbReference type="GO" id="GO:0010073">
    <property type="term" value="P:meristem maintenance"/>
    <property type="evidence" value="ECO:0007669"/>
    <property type="project" value="InterPro"/>
</dbReference>
<gene>
    <name evidence="3" type="ORF">CMV_017844</name>
</gene>
<keyword evidence="4" id="KW-1185">Reference proteome</keyword>
<evidence type="ECO:0000313" key="4">
    <source>
        <dbReference type="Proteomes" id="UP000737018"/>
    </source>
</evidence>
<organism evidence="3 4">
    <name type="scientific">Castanea mollissima</name>
    <name type="common">Chinese chestnut</name>
    <dbReference type="NCBI Taxonomy" id="60419"/>
    <lineage>
        <taxon>Eukaryota</taxon>
        <taxon>Viridiplantae</taxon>
        <taxon>Streptophyta</taxon>
        <taxon>Embryophyta</taxon>
        <taxon>Tracheophyta</taxon>
        <taxon>Spermatophyta</taxon>
        <taxon>Magnoliopsida</taxon>
        <taxon>eudicotyledons</taxon>
        <taxon>Gunneridae</taxon>
        <taxon>Pentapetalae</taxon>
        <taxon>rosids</taxon>
        <taxon>fabids</taxon>
        <taxon>Fagales</taxon>
        <taxon>Fagaceae</taxon>
        <taxon>Castanea</taxon>
    </lineage>
</organism>
<feature type="compositionally biased region" description="Basic and acidic residues" evidence="1">
    <location>
        <begin position="347"/>
        <end position="357"/>
    </location>
</feature>
<reference evidence="3" key="1">
    <citation type="submission" date="2020-03" db="EMBL/GenBank/DDBJ databases">
        <title>Castanea mollissima Vanexum genome sequencing.</title>
        <authorList>
            <person name="Staton M."/>
        </authorList>
    </citation>
    <scope>NUCLEOTIDE SEQUENCE</scope>
    <source>
        <tissue evidence="3">Leaf</tissue>
    </source>
</reference>
<dbReference type="OrthoDB" id="1751334at2759"/>
<evidence type="ECO:0000313" key="3">
    <source>
        <dbReference type="EMBL" id="KAF3957108.1"/>
    </source>
</evidence>
<dbReference type="InterPro" id="IPR044824">
    <property type="entry name" value="MAIN-like"/>
</dbReference>
<accession>A0A8J4QS46</accession>
<evidence type="ECO:0000259" key="2">
    <source>
        <dbReference type="Pfam" id="PF10536"/>
    </source>
</evidence>
<dbReference type="EMBL" id="JRKL02002911">
    <property type="protein sequence ID" value="KAF3957108.1"/>
    <property type="molecule type" value="Genomic_DNA"/>
</dbReference>
<name>A0A8J4QS46_9ROSI</name>
<dbReference type="Proteomes" id="UP000737018">
    <property type="component" value="Unassembled WGS sequence"/>
</dbReference>
<proteinExistence type="predicted"/>
<feature type="compositionally biased region" description="Polar residues" evidence="1">
    <location>
        <begin position="333"/>
        <end position="345"/>
    </location>
</feature>
<feature type="region of interest" description="Disordered" evidence="1">
    <location>
        <begin position="333"/>
        <end position="366"/>
    </location>
</feature>
<dbReference type="PANTHER" id="PTHR46033">
    <property type="entry name" value="PROTEIN MAIN-LIKE 2"/>
    <property type="match status" value="1"/>
</dbReference>
<feature type="region of interest" description="Disordered" evidence="1">
    <location>
        <begin position="192"/>
        <end position="211"/>
    </location>
</feature>
<dbReference type="InterPro" id="IPR019557">
    <property type="entry name" value="AminoTfrase-like_pln_mobile"/>
</dbReference>
<comment type="caution">
    <text evidence="3">The sequence shown here is derived from an EMBL/GenBank/DDBJ whole genome shotgun (WGS) entry which is preliminary data.</text>
</comment>
<feature type="domain" description="Aminotransferase-like plant mobile" evidence="2">
    <location>
        <begin position="20"/>
        <end position="151"/>
    </location>
</feature>
<protein>
    <recommendedName>
        <fullName evidence="2">Aminotransferase-like plant mobile domain-containing protein</fullName>
    </recommendedName>
</protein>
<dbReference type="PANTHER" id="PTHR46033:SF8">
    <property type="entry name" value="PROTEIN MAINTENANCE OF MERISTEMS-LIKE"/>
    <property type="match status" value="1"/>
</dbReference>
<sequence>MPASMTIDPRPIDRSVLTEQKNHRFELLWNPGGQVKWEPYADELSRLPPNFRIEGSNMWRSKVPLICFWLVEFHLPDRVLQQFGLKQFQPEDVDSNRKLHKIDAMGKVEKNWRVEHAVHLQKWNDRSDYICHEERIEEVMSRHHPYMVWYRWITQLYIDCDSAKMEILVILKEYKFIKKALEDVDEVDRIDVPPSDEVTNHTETPDVGPSTSLATLVHTHRERAPIPYLATETPDPPLSTPQDIIGPSMPPIPPIDTESPLWFTHVGFESSPHTTTVDHNLPMAPSYSSPQSVIATPSLQTPQVELMSTNPSHTQLPPTFASPLIHVAQATQPHDGQVEQGQCDQAEQPHDANDHALPKRKSTHTI</sequence>
<dbReference type="AlphaFoldDB" id="A0A8J4QS46"/>
<dbReference type="Pfam" id="PF10536">
    <property type="entry name" value="PMD"/>
    <property type="match status" value="1"/>
</dbReference>
<evidence type="ECO:0000256" key="1">
    <source>
        <dbReference type="SAM" id="MobiDB-lite"/>
    </source>
</evidence>